<dbReference type="InterPro" id="IPR003118">
    <property type="entry name" value="Pointed_dom"/>
</dbReference>
<dbReference type="InterPro" id="IPR036060">
    <property type="entry name" value="Znf_C2H2C_sf"/>
</dbReference>
<evidence type="ECO:0000256" key="4">
    <source>
        <dbReference type="ARBA" id="ARBA00022771"/>
    </source>
</evidence>
<feature type="repeat" description="MBT" evidence="10">
    <location>
        <begin position="743"/>
        <end position="841"/>
    </location>
</feature>
<evidence type="ECO:0000313" key="14">
    <source>
        <dbReference type="Proteomes" id="UP001372834"/>
    </source>
</evidence>
<dbReference type="SUPFAM" id="SSF103637">
    <property type="entry name" value="CCHHC domain"/>
    <property type="match status" value="1"/>
</dbReference>
<feature type="compositionally biased region" description="Polar residues" evidence="11">
    <location>
        <begin position="1"/>
        <end position="15"/>
    </location>
</feature>
<dbReference type="InterPro" id="IPR002515">
    <property type="entry name" value="Znf_C2H2C"/>
</dbReference>
<dbReference type="InterPro" id="IPR001660">
    <property type="entry name" value="SAM"/>
</dbReference>
<protein>
    <recommendedName>
        <fullName evidence="12">SAM domain-containing protein</fullName>
    </recommendedName>
</protein>
<reference evidence="13 14" key="1">
    <citation type="submission" date="2023-10" db="EMBL/GenBank/DDBJ databases">
        <title>Genomes of two closely related lineages of the louse Polyplax serrata with different host specificities.</title>
        <authorList>
            <person name="Martinu J."/>
            <person name="Tarabai H."/>
            <person name="Stefka J."/>
            <person name="Hypsa V."/>
        </authorList>
    </citation>
    <scope>NUCLEOTIDE SEQUENCE [LARGE SCALE GENOMIC DNA]</scope>
    <source>
        <strain evidence="13">HR10_N</strain>
    </source>
</reference>
<proteinExistence type="predicted"/>
<feature type="compositionally biased region" description="Polar residues" evidence="11">
    <location>
        <begin position="43"/>
        <end position="59"/>
    </location>
</feature>
<evidence type="ECO:0000256" key="9">
    <source>
        <dbReference type="ARBA" id="ARBA00023242"/>
    </source>
</evidence>
<dbReference type="Proteomes" id="UP001372834">
    <property type="component" value="Unassembled WGS sequence"/>
</dbReference>
<evidence type="ECO:0000256" key="5">
    <source>
        <dbReference type="ARBA" id="ARBA00022833"/>
    </source>
</evidence>
<feature type="region of interest" description="Disordered" evidence="11">
    <location>
        <begin position="715"/>
        <end position="736"/>
    </location>
</feature>
<dbReference type="InterPro" id="IPR004092">
    <property type="entry name" value="Mbt"/>
</dbReference>
<evidence type="ECO:0000256" key="2">
    <source>
        <dbReference type="ARBA" id="ARBA00022723"/>
    </source>
</evidence>
<dbReference type="GO" id="GO:0008270">
    <property type="term" value="F:zinc ion binding"/>
    <property type="evidence" value="ECO:0007669"/>
    <property type="project" value="UniProtKB-KW"/>
</dbReference>
<dbReference type="SMART" id="SM00454">
    <property type="entry name" value="SAM"/>
    <property type="match status" value="1"/>
</dbReference>
<keyword evidence="9" id="KW-0539">Nucleus</keyword>
<dbReference type="GO" id="GO:0006325">
    <property type="term" value="P:chromatin organization"/>
    <property type="evidence" value="ECO:0007669"/>
    <property type="project" value="UniProtKB-KW"/>
</dbReference>
<feature type="region of interest" description="Disordered" evidence="11">
    <location>
        <begin position="588"/>
        <end position="615"/>
    </location>
</feature>
<evidence type="ECO:0000256" key="6">
    <source>
        <dbReference type="ARBA" id="ARBA00022853"/>
    </source>
</evidence>
<feature type="compositionally biased region" description="Basic and acidic residues" evidence="11">
    <location>
        <begin position="504"/>
        <end position="549"/>
    </location>
</feature>
<feature type="repeat" description="MBT" evidence="10">
    <location>
        <begin position="849"/>
        <end position="949"/>
    </location>
</feature>
<feature type="compositionally biased region" description="Polar residues" evidence="11">
    <location>
        <begin position="430"/>
        <end position="440"/>
    </location>
</feature>
<dbReference type="PROSITE" id="PS51079">
    <property type="entry name" value="MBT"/>
    <property type="match status" value="3"/>
</dbReference>
<dbReference type="GO" id="GO:0005634">
    <property type="term" value="C:nucleus"/>
    <property type="evidence" value="ECO:0007669"/>
    <property type="project" value="UniProtKB-SubCell"/>
</dbReference>
<dbReference type="SUPFAM" id="SSF47769">
    <property type="entry name" value="SAM/Pointed domain"/>
    <property type="match status" value="1"/>
</dbReference>
<dbReference type="InterPro" id="IPR050548">
    <property type="entry name" value="PcG_chromatin_remod_factors"/>
</dbReference>
<dbReference type="CDD" id="cd20103">
    <property type="entry name" value="MBT_L3MBTL1-like_rpt3"/>
    <property type="match status" value="1"/>
</dbReference>
<evidence type="ECO:0000256" key="8">
    <source>
        <dbReference type="ARBA" id="ARBA00023163"/>
    </source>
</evidence>
<feature type="region of interest" description="Disordered" evidence="11">
    <location>
        <begin position="402"/>
        <end position="549"/>
    </location>
</feature>
<comment type="caution">
    <text evidence="13">The sequence shown here is derived from an EMBL/GenBank/DDBJ whole genome shotgun (WGS) entry which is preliminary data.</text>
</comment>
<dbReference type="FunFam" id="2.30.30.140:FF:000007">
    <property type="entry name" value="Lethal(3)malignant brain tumor-like protein 1"/>
    <property type="match status" value="1"/>
</dbReference>
<dbReference type="GO" id="GO:0003682">
    <property type="term" value="F:chromatin binding"/>
    <property type="evidence" value="ECO:0007669"/>
    <property type="project" value="TreeGrafter"/>
</dbReference>
<dbReference type="CDD" id="cd20101">
    <property type="entry name" value="MBT_L3MBTL1-like_rpt1"/>
    <property type="match status" value="1"/>
</dbReference>
<gene>
    <name evidence="13" type="ORF">RUM43_006017</name>
</gene>
<feature type="region of interest" description="Disordered" evidence="11">
    <location>
        <begin position="43"/>
        <end position="73"/>
    </location>
</feature>
<dbReference type="PROSITE" id="PS50105">
    <property type="entry name" value="SAM_DOMAIN"/>
    <property type="match status" value="1"/>
</dbReference>
<feature type="compositionally biased region" description="Basic and acidic residues" evidence="11">
    <location>
        <begin position="482"/>
        <end position="494"/>
    </location>
</feature>
<dbReference type="Gene3D" id="1.10.150.50">
    <property type="entry name" value="Transcription Factor, Ets-1"/>
    <property type="match status" value="1"/>
</dbReference>
<sequence length="1283" mass="142221">MSFSGSAEAQSNTGTRPPVAAVKYPSITPLLYIPNSTQNNGSSIKVFPSGQSSANQRSTPVRVANAGNSSVNSTTLIQQNSNRSLLSKPPNPLISSNKSNQTIVVANSSGVIRSVPGAMVMGSGTHKKQIITFGNSIGNVGNQVSLLDPKNLKYIGTFIKNKKNIETSTEAAPQQEDQNVVLVSSSNTVPTNQAPTYILPKSQKSGSQNVVYTQVPGSQGKCLQVLLTTDGTLQTKTSTSLVQSGNISTSLTGGKQESIIVNKIQGPILSTSVSASSSKYTESVAKDKDGSSELPSFSKSDSQVQEQIVQKSKTGRYIIPRSGNSYKSASSQVLVPVKWKKQEGSGKLQATSLGQIVSSGTPGITSFQISNGQILTDKVPQQKPHMLSLLYENYGVEIVKQGSSDKTNKSQVDAEERDEEEIIENKKLETMSSIETTKSENPPPKTEVGISGTVRHRRKQELEVKQDTIHTTDIEENVTNSEKLEPESSSDKDTGTGTNQVNQTKEDKSNGKEEEQGKSILRGKQERASGFSDRLDPEKENKKTEEVSDMEKFDPIKCLEWSDNVGSLPLSDLKFRLNEFGLIEMVEEDEEEGKISSKSSVISDTEKTENKQKQKNSRSSDEILCCHSCGTYGMGCEFVSSRFCSVACSKAYAEEKAQSVKKLLLKQEKKLKLKQQKSLLLQQRAKLEKLGLHEAKMTIEEKIKMLRMERELMRTNTADSDAESGSGMSSTTDKLRSASKGSFSWTRYLTMLKAKSAPYTIFKDPFPTSKNNFKVGMKLEGIDPVHPSLFCVLTVAAVRGYRIKLHFDGYPNCHDFWVNVNSSDIFHAGWCERTNHKLSAPKGYAERNFNWGNYLRMTRTVAAPKSCFVNNQERPIIPSGFRTGMKLEAVDKKNSSLVCVATIADVLDNRILVHFDSWDDIYDYWVDCTSPYIHPVGWCKENGHQLTPPNDYKDPALFSWDIYLRETRSLPAPARAFKPRTSTDFRRGMKLECVDKRNPILIRVATIVDIVVQQIKIKFDGWPDQYAYWLDDDSPDIHPAGWCHKTGHPLEPPPSEEDIKNTSICPTPGCRGVGHVKGKHPVHHMVLSCPYSSMNYLRDDHIPDRFCSKREYYEVKETSASKGTKPRPGIPRKTKCEGTVVPPVKTDNRGRKRKTETPILTKKKFRGTSSTLEENVDPVVDRNEPPVWSKNRWDISETVASIGSNPLCWTPSQVASFVENINNSSEKGKLFVEHQIDGEALLMLSQNDLVQILGFKLGPAIKLYKSIVLLRQKALEIKNGVSS</sequence>
<organism evidence="13 14">
    <name type="scientific">Polyplax serrata</name>
    <name type="common">Common mouse louse</name>
    <dbReference type="NCBI Taxonomy" id="468196"/>
    <lineage>
        <taxon>Eukaryota</taxon>
        <taxon>Metazoa</taxon>
        <taxon>Ecdysozoa</taxon>
        <taxon>Arthropoda</taxon>
        <taxon>Hexapoda</taxon>
        <taxon>Insecta</taxon>
        <taxon>Pterygota</taxon>
        <taxon>Neoptera</taxon>
        <taxon>Paraneoptera</taxon>
        <taxon>Psocodea</taxon>
        <taxon>Troctomorpha</taxon>
        <taxon>Phthiraptera</taxon>
        <taxon>Anoplura</taxon>
        <taxon>Polyplacidae</taxon>
        <taxon>Polyplax</taxon>
    </lineage>
</organism>
<feature type="domain" description="SAM" evidence="12">
    <location>
        <begin position="1209"/>
        <end position="1273"/>
    </location>
</feature>
<dbReference type="Gene3D" id="4.10.320.30">
    <property type="match status" value="1"/>
</dbReference>
<dbReference type="PROSITE" id="PS51802">
    <property type="entry name" value="ZF_CCHHC"/>
    <property type="match status" value="1"/>
</dbReference>
<keyword evidence="5" id="KW-0862">Zinc</keyword>
<evidence type="ECO:0000256" key="10">
    <source>
        <dbReference type="PROSITE-ProRule" id="PRU00459"/>
    </source>
</evidence>
<keyword evidence="6" id="KW-0156">Chromatin regulator</keyword>
<feature type="compositionally biased region" description="Basic and acidic residues" evidence="11">
    <location>
        <begin position="460"/>
        <end position="473"/>
    </location>
</feature>
<evidence type="ECO:0000256" key="11">
    <source>
        <dbReference type="SAM" id="MobiDB-lite"/>
    </source>
</evidence>
<feature type="region of interest" description="Disordered" evidence="11">
    <location>
        <begin position="1118"/>
        <end position="1154"/>
    </location>
</feature>
<feature type="region of interest" description="Disordered" evidence="11">
    <location>
        <begin position="1"/>
        <end position="20"/>
    </location>
</feature>
<dbReference type="PANTHER" id="PTHR12247:SF131">
    <property type="entry name" value="LD05287P"/>
    <property type="match status" value="1"/>
</dbReference>
<keyword evidence="2" id="KW-0479">Metal-binding</keyword>
<dbReference type="PANTHER" id="PTHR12247">
    <property type="entry name" value="POLYCOMB GROUP PROTEIN"/>
    <property type="match status" value="1"/>
</dbReference>
<evidence type="ECO:0000259" key="12">
    <source>
        <dbReference type="PROSITE" id="PS50105"/>
    </source>
</evidence>
<keyword evidence="3" id="KW-0677">Repeat</keyword>
<evidence type="ECO:0000256" key="7">
    <source>
        <dbReference type="ARBA" id="ARBA00023015"/>
    </source>
</evidence>
<dbReference type="GO" id="GO:0043565">
    <property type="term" value="F:sequence-specific DNA binding"/>
    <property type="evidence" value="ECO:0007669"/>
    <property type="project" value="InterPro"/>
</dbReference>
<accession>A0AAN8S1V7</accession>
<dbReference type="GO" id="GO:0042393">
    <property type="term" value="F:histone binding"/>
    <property type="evidence" value="ECO:0007669"/>
    <property type="project" value="TreeGrafter"/>
</dbReference>
<dbReference type="SMART" id="SM00561">
    <property type="entry name" value="MBT"/>
    <property type="match status" value="3"/>
</dbReference>
<keyword evidence="4" id="KW-0863">Zinc-finger</keyword>
<dbReference type="Pfam" id="PF01530">
    <property type="entry name" value="zf-C2HC"/>
    <property type="match status" value="1"/>
</dbReference>
<dbReference type="InterPro" id="IPR013761">
    <property type="entry name" value="SAM/pointed_sf"/>
</dbReference>
<keyword evidence="7" id="KW-0805">Transcription regulation</keyword>
<dbReference type="Gene3D" id="2.30.30.140">
    <property type="match status" value="3"/>
</dbReference>
<dbReference type="Pfam" id="PF02198">
    <property type="entry name" value="SAM_PNT"/>
    <property type="match status" value="1"/>
</dbReference>
<name>A0AAN8S1V7_POLSC</name>
<feature type="region of interest" description="Disordered" evidence="11">
    <location>
        <begin position="283"/>
        <end position="304"/>
    </location>
</feature>
<keyword evidence="8" id="KW-0804">Transcription</keyword>
<feature type="compositionally biased region" description="Polar residues" evidence="11">
    <location>
        <begin position="293"/>
        <end position="304"/>
    </location>
</feature>
<dbReference type="Pfam" id="PF02820">
    <property type="entry name" value="MBT"/>
    <property type="match status" value="3"/>
</dbReference>
<evidence type="ECO:0000256" key="1">
    <source>
        <dbReference type="ARBA" id="ARBA00004123"/>
    </source>
</evidence>
<dbReference type="EMBL" id="JAWJWE010000037">
    <property type="protein sequence ID" value="KAK6625718.1"/>
    <property type="molecule type" value="Genomic_DNA"/>
</dbReference>
<evidence type="ECO:0000313" key="13">
    <source>
        <dbReference type="EMBL" id="KAK6625718.1"/>
    </source>
</evidence>
<dbReference type="CDD" id="cd20102">
    <property type="entry name" value="MBT_L3MBTL1-like_rpt2"/>
    <property type="match status" value="1"/>
</dbReference>
<dbReference type="SUPFAM" id="SSF63748">
    <property type="entry name" value="Tudor/PWWP/MBT"/>
    <property type="match status" value="3"/>
</dbReference>
<feature type="repeat" description="MBT" evidence="10">
    <location>
        <begin position="958"/>
        <end position="1053"/>
    </location>
</feature>
<dbReference type="GO" id="GO:0045892">
    <property type="term" value="P:negative regulation of DNA-templated transcription"/>
    <property type="evidence" value="ECO:0007669"/>
    <property type="project" value="TreeGrafter"/>
</dbReference>
<comment type="subcellular location">
    <subcellularLocation>
        <location evidence="1">Nucleus</location>
    </subcellularLocation>
</comment>
<evidence type="ECO:0000256" key="3">
    <source>
        <dbReference type="ARBA" id="ARBA00022737"/>
    </source>
</evidence>